<dbReference type="InterPro" id="IPR025514">
    <property type="entry name" value="DUF4402"/>
</dbReference>
<evidence type="ECO:0000313" key="2">
    <source>
        <dbReference type="Proteomes" id="UP000005566"/>
    </source>
</evidence>
<organism evidence="1 2">
    <name type="scientific">Flavobacterium frigoris (strain PS1)</name>
    <dbReference type="NCBI Taxonomy" id="1086011"/>
    <lineage>
        <taxon>Bacteria</taxon>
        <taxon>Pseudomonadati</taxon>
        <taxon>Bacteroidota</taxon>
        <taxon>Flavobacteriia</taxon>
        <taxon>Flavobacteriales</taxon>
        <taxon>Flavobacteriaceae</taxon>
        <taxon>Flavobacterium</taxon>
    </lineage>
</organism>
<dbReference type="AlphaFoldDB" id="H7FS44"/>
<dbReference type="PATRIC" id="fig|1086011.3.peg.2215"/>
<evidence type="ECO:0000313" key="1">
    <source>
        <dbReference type="EMBL" id="EIA08541.1"/>
    </source>
</evidence>
<name>H7FS44_FLAFP</name>
<protein>
    <recommendedName>
        <fullName evidence="3">DUF4402 domain-containing protein</fullName>
    </recommendedName>
</protein>
<evidence type="ECO:0008006" key="3">
    <source>
        <dbReference type="Google" id="ProtNLM"/>
    </source>
</evidence>
<dbReference type="STRING" id="1086011.HJ01_02263"/>
<comment type="caution">
    <text evidence="1">The sequence shown here is derived from an EMBL/GenBank/DDBJ whole genome shotgun (WGS) entry which is preliminary data.</text>
</comment>
<keyword evidence="2" id="KW-1185">Reference proteome</keyword>
<dbReference type="Pfam" id="PF14352">
    <property type="entry name" value="DUF4402"/>
    <property type="match status" value="1"/>
</dbReference>
<sequence>MFAADLKTDLPKSTKTKNMKKNLLTLATILTIGFFTNSTVAQSTTKSELTNATASAHLVQPMILEETNGLDFGTILLTDKLAGKFLLTPDASDDGVLTVTEGGNSAASVGGHKAKVGLYTVKGSKHSGYAVTLPSTITVNSTGSANIDEMTIDNLKLYFSSTSKIDTAGKLDKKGDDTFKLGGTLNIGADQGDGLYAGTFTISVDYN</sequence>
<dbReference type="eggNOG" id="ENOG5033E5M">
    <property type="taxonomic scope" value="Bacteria"/>
</dbReference>
<dbReference type="EMBL" id="AHKF01000018">
    <property type="protein sequence ID" value="EIA08541.1"/>
    <property type="molecule type" value="Genomic_DNA"/>
</dbReference>
<dbReference type="Proteomes" id="UP000005566">
    <property type="component" value="Unassembled WGS sequence"/>
</dbReference>
<reference evidence="1 2" key="1">
    <citation type="journal article" date="2014" name="Acta Crystallogr. D">
        <title>Structure-based characterization and antifreeze properties of a hyperactive ice-binding protein from the Antarctic bacterium Flavobacterium frigoris PS1.</title>
        <authorList>
            <person name="Do H."/>
            <person name="Kim S.J."/>
            <person name="Kim H.J."/>
            <person name="Lee J.H."/>
        </authorList>
    </citation>
    <scope>NUCLEOTIDE SEQUENCE [LARGE SCALE GENOMIC DNA]</scope>
    <source>
        <strain evidence="1 2">PS1</strain>
    </source>
</reference>
<accession>H7FS44</accession>
<gene>
    <name evidence="1" type="ORF">HJ01_02263</name>
</gene>
<proteinExistence type="predicted"/>